<dbReference type="Proteomes" id="UP000095285">
    <property type="component" value="Unassembled WGS sequence"/>
</dbReference>
<dbReference type="AlphaFoldDB" id="A0A1I7VX87"/>
<evidence type="ECO:0000313" key="1">
    <source>
        <dbReference type="Proteomes" id="UP000095285"/>
    </source>
</evidence>
<keyword evidence="1" id="KW-1185">Reference proteome</keyword>
<evidence type="ECO:0000313" key="2">
    <source>
        <dbReference type="WBParaSite" id="EN70_7223"/>
    </source>
</evidence>
<organism evidence="1 2">
    <name type="scientific">Loa loa</name>
    <name type="common">Eye worm</name>
    <name type="synonym">Filaria loa</name>
    <dbReference type="NCBI Taxonomy" id="7209"/>
    <lineage>
        <taxon>Eukaryota</taxon>
        <taxon>Metazoa</taxon>
        <taxon>Ecdysozoa</taxon>
        <taxon>Nematoda</taxon>
        <taxon>Chromadorea</taxon>
        <taxon>Rhabditida</taxon>
        <taxon>Spirurina</taxon>
        <taxon>Spiruromorpha</taxon>
        <taxon>Filarioidea</taxon>
        <taxon>Onchocercidae</taxon>
        <taxon>Loa</taxon>
    </lineage>
</organism>
<reference evidence="1" key="1">
    <citation type="submission" date="2012-04" db="EMBL/GenBank/DDBJ databases">
        <title>The Genome Sequence of Loa loa.</title>
        <authorList>
            <consortium name="The Broad Institute Genome Sequencing Platform"/>
            <consortium name="Broad Institute Genome Sequencing Center for Infectious Disease"/>
            <person name="Nutman T.B."/>
            <person name="Fink D.L."/>
            <person name="Russ C."/>
            <person name="Young S."/>
            <person name="Zeng Q."/>
            <person name="Gargeya S."/>
            <person name="Alvarado L."/>
            <person name="Berlin A."/>
            <person name="Chapman S.B."/>
            <person name="Chen Z."/>
            <person name="Freedman E."/>
            <person name="Gellesch M."/>
            <person name="Goldberg J."/>
            <person name="Griggs A."/>
            <person name="Gujja S."/>
            <person name="Heilman E.R."/>
            <person name="Heiman D."/>
            <person name="Howarth C."/>
            <person name="Mehta T."/>
            <person name="Neiman D."/>
            <person name="Pearson M."/>
            <person name="Roberts A."/>
            <person name="Saif S."/>
            <person name="Shea T."/>
            <person name="Shenoy N."/>
            <person name="Sisk P."/>
            <person name="Stolte C."/>
            <person name="Sykes S."/>
            <person name="White J."/>
            <person name="Yandava C."/>
            <person name="Haas B."/>
            <person name="Henn M.R."/>
            <person name="Nusbaum C."/>
            <person name="Birren B."/>
        </authorList>
    </citation>
    <scope>NUCLEOTIDE SEQUENCE [LARGE SCALE GENOMIC DNA]</scope>
</reference>
<reference evidence="2" key="2">
    <citation type="submission" date="2016-11" db="UniProtKB">
        <authorList>
            <consortium name="WormBaseParasite"/>
        </authorList>
    </citation>
    <scope>IDENTIFICATION</scope>
</reference>
<dbReference type="WBParaSite" id="EN70_7223">
    <property type="protein sequence ID" value="EN70_7223"/>
    <property type="gene ID" value="EN70_7223"/>
</dbReference>
<sequence length="298" mass="32777">MRLHCVKIVLVDDLEQAQVQSTVSSIKNDNWEVDMIQKLRHLQTKVDEILSCCKNKCLGKNETVTEEFCNEKLTTQTTALRPKTVKMILPVRKCISCPCPATPTTCPVMPFDHCPCNVQISQLLPCPIVSVEVIVPLDDKPAIEYLRRLGYVEEFNLSSANICHPISLSANVLSPDEKTAAVVPVPMQPFQAALFAQQQIPIQLLTNSMPQQFAFGGINGVQPLNFALVSQQQEKQQRMIPSGSAEQSKLTDLLASPPNTQLKINDDCQPPRITKSAAAARSGITLIALTVFVSIKSS</sequence>
<proteinExistence type="predicted"/>
<accession>A0A1I7VX87</accession>
<name>A0A1I7VX87_LOALO</name>
<protein>
    <submittedName>
        <fullName evidence="2">Protein muscleblind</fullName>
    </submittedName>
</protein>